<dbReference type="Gene3D" id="3.40.190.150">
    <property type="entry name" value="Bordetella uptake gene, domain 1"/>
    <property type="match status" value="1"/>
</dbReference>
<dbReference type="InterPro" id="IPR006311">
    <property type="entry name" value="TAT_signal"/>
</dbReference>
<evidence type="ECO:0000313" key="4">
    <source>
        <dbReference type="Proteomes" id="UP000460715"/>
    </source>
</evidence>
<keyword evidence="4" id="KW-1185">Reference proteome</keyword>
<dbReference type="SUPFAM" id="SSF53850">
    <property type="entry name" value="Periplasmic binding protein-like II"/>
    <property type="match status" value="1"/>
</dbReference>
<dbReference type="EMBL" id="SNVJ01000019">
    <property type="protein sequence ID" value="MXP65233.1"/>
    <property type="molecule type" value="Genomic_DNA"/>
</dbReference>
<dbReference type="Pfam" id="PF03401">
    <property type="entry name" value="TctC"/>
    <property type="match status" value="1"/>
</dbReference>
<dbReference type="PANTHER" id="PTHR42928">
    <property type="entry name" value="TRICARBOXYLATE-BINDING PROTEIN"/>
    <property type="match status" value="1"/>
</dbReference>
<proteinExistence type="inferred from homology"/>
<sequence>MPSNRRAFGGLTLGALAILAAGPRGAAAQPQASEVAYPGSRPVTVVVAWAPGGSTDFVARVIAQQLSKELNGNVVVDNRPGASGTIGHASVARARPDGYTLLLGVNSTYAMSRHLFPNRGYDDDKAFIGIGRIAVSPIFLCVNPQLGVRDIAGLVAKAKAAPGKLSYASSGAGSSAHLATELFLRQAGIEIQNVTYRGGAPAVQALMTGEVDAAFVDAVTALPLMADKKIIALGVSTSERNPLAPAVPTIAESGFPGFEATSDFALLAPAGLPEQIVHKLSTALHATMMNPEVLERLRQNSILPTVGSPEEFPTYLTAESTKWGELIRSRHITLE</sequence>
<name>A0A845BCC3_9PROT</name>
<dbReference type="InterPro" id="IPR042100">
    <property type="entry name" value="Bug_dom1"/>
</dbReference>
<feature type="signal peptide" evidence="2">
    <location>
        <begin position="1"/>
        <end position="26"/>
    </location>
</feature>
<comment type="similarity">
    <text evidence="1">Belongs to the UPF0065 (bug) family.</text>
</comment>
<gene>
    <name evidence="3" type="ORF">E0493_17955</name>
</gene>
<evidence type="ECO:0000313" key="3">
    <source>
        <dbReference type="EMBL" id="MXP65233.1"/>
    </source>
</evidence>
<dbReference type="PIRSF" id="PIRSF017082">
    <property type="entry name" value="YflP"/>
    <property type="match status" value="1"/>
</dbReference>
<keyword evidence="2" id="KW-0732">Signal</keyword>
<dbReference type="RefSeq" id="WP_160938643.1">
    <property type="nucleotide sequence ID" value="NZ_SNVJ01000019.1"/>
</dbReference>
<evidence type="ECO:0000256" key="2">
    <source>
        <dbReference type="SAM" id="SignalP"/>
    </source>
</evidence>
<comment type="caution">
    <text evidence="3">The sequence shown here is derived from an EMBL/GenBank/DDBJ whole genome shotgun (WGS) entry which is preliminary data.</text>
</comment>
<accession>A0A845BCC3</accession>
<dbReference type="AlphaFoldDB" id="A0A845BCC3"/>
<dbReference type="Gene3D" id="3.40.190.10">
    <property type="entry name" value="Periplasmic binding protein-like II"/>
    <property type="match status" value="1"/>
</dbReference>
<dbReference type="InterPro" id="IPR005064">
    <property type="entry name" value="BUG"/>
</dbReference>
<protein>
    <submittedName>
        <fullName evidence="3">Tripartite tricarboxylate transporter substrate binding protein</fullName>
    </submittedName>
</protein>
<dbReference type="PANTHER" id="PTHR42928:SF5">
    <property type="entry name" value="BLR1237 PROTEIN"/>
    <property type="match status" value="1"/>
</dbReference>
<dbReference type="OrthoDB" id="7250553at2"/>
<evidence type="ECO:0000256" key="1">
    <source>
        <dbReference type="ARBA" id="ARBA00006987"/>
    </source>
</evidence>
<reference evidence="3 4" key="1">
    <citation type="submission" date="2019-03" db="EMBL/GenBank/DDBJ databases">
        <title>Roseomonas sp. a novel Roseomonas species isolated from Sea whip Gorgonian.</title>
        <authorList>
            <person name="Li F."/>
            <person name="Pan X."/>
            <person name="Huang S."/>
            <person name="Li Z."/>
            <person name="Meng B."/>
        </authorList>
    </citation>
    <scope>NUCLEOTIDE SEQUENCE [LARGE SCALE GENOMIC DNA]</scope>
    <source>
        <strain evidence="3 4">M0104</strain>
    </source>
</reference>
<dbReference type="PROSITE" id="PS51318">
    <property type="entry name" value="TAT"/>
    <property type="match status" value="1"/>
</dbReference>
<dbReference type="CDD" id="cd07012">
    <property type="entry name" value="PBP2_Bug_TTT"/>
    <property type="match status" value="1"/>
</dbReference>
<feature type="chain" id="PRO_5033036965" evidence="2">
    <location>
        <begin position="27"/>
        <end position="335"/>
    </location>
</feature>
<organism evidence="3 4">
    <name type="scientific">Teichococcus coralli</name>
    <dbReference type="NCBI Taxonomy" id="2545983"/>
    <lineage>
        <taxon>Bacteria</taxon>
        <taxon>Pseudomonadati</taxon>
        <taxon>Pseudomonadota</taxon>
        <taxon>Alphaproteobacteria</taxon>
        <taxon>Acetobacterales</taxon>
        <taxon>Roseomonadaceae</taxon>
        <taxon>Roseomonas</taxon>
    </lineage>
</organism>
<dbReference type="Proteomes" id="UP000460715">
    <property type="component" value="Unassembled WGS sequence"/>
</dbReference>